<keyword evidence="3" id="KW-1185">Reference proteome</keyword>
<protein>
    <recommendedName>
        <fullName evidence="4">SbsA Ig-like domain-containing protein</fullName>
    </recommendedName>
</protein>
<dbReference type="EMBL" id="MPTB01000044">
    <property type="protein sequence ID" value="OMD41617.1"/>
    <property type="molecule type" value="Genomic_DNA"/>
</dbReference>
<dbReference type="Proteomes" id="UP000187412">
    <property type="component" value="Unassembled WGS sequence"/>
</dbReference>
<evidence type="ECO:0000313" key="3">
    <source>
        <dbReference type="Proteomes" id="UP000187412"/>
    </source>
</evidence>
<evidence type="ECO:0000256" key="1">
    <source>
        <dbReference type="SAM" id="Phobius"/>
    </source>
</evidence>
<organism evidence="2 3">
    <name type="scientific">Paenibacillus borealis</name>
    <dbReference type="NCBI Taxonomy" id="160799"/>
    <lineage>
        <taxon>Bacteria</taxon>
        <taxon>Bacillati</taxon>
        <taxon>Bacillota</taxon>
        <taxon>Bacilli</taxon>
        <taxon>Bacillales</taxon>
        <taxon>Paenibacillaceae</taxon>
        <taxon>Paenibacillus</taxon>
    </lineage>
</organism>
<comment type="caution">
    <text evidence="2">The sequence shown here is derived from an EMBL/GenBank/DDBJ whole genome shotgun (WGS) entry which is preliminary data.</text>
</comment>
<keyword evidence="1" id="KW-0472">Membrane</keyword>
<accession>A0ABX3H3B2</accession>
<evidence type="ECO:0008006" key="4">
    <source>
        <dbReference type="Google" id="ProtNLM"/>
    </source>
</evidence>
<keyword evidence="1" id="KW-1133">Transmembrane helix</keyword>
<gene>
    <name evidence="2" type="ORF">BSK56_26925</name>
</gene>
<feature type="transmembrane region" description="Helical" evidence="1">
    <location>
        <begin position="67"/>
        <end position="91"/>
    </location>
</feature>
<evidence type="ECO:0000313" key="2">
    <source>
        <dbReference type="EMBL" id="OMD41617.1"/>
    </source>
</evidence>
<proteinExistence type="predicted"/>
<keyword evidence="1" id="KW-0812">Transmembrane</keyword>
<feature type="transmembrane region" description="Helical" evidence="1">
    <location>
        <begin position="15"/>
        <end position="38"/>
    </location>
</feature>
<sequence length="192" mass="22095">MGIPVLEVFVLGQSFFANFGQVLHLVSMLSVVPFMLLWRKDIESTLLHLLERKELNSVPFFKKIPTVLLLLLLLMNVCGTFKAIMLTHTYAGPIIERIDPPLGTAITQIPDHIRITFRAVPVQHSEQLITTSINYETKEPPAISANWLDERTMEISLSRPFQEKETLKLEYLLKFVIEDRLWFNEVAGVEYK</sequence>
<dbReference type="RefSeq" id="WP_076113556.1">
    <property type="nucleotide sequence ID" value="NZ_MPTB01000044.1"/>
</dbReference>
<reference evidence="2 3" key="1">
    <citation type="submission" date="2016-10" db="EMBL/GenBank/DDBJ databases">
        <title>Paenibacillus species isolates.</title>
        <authorList>
            <person name="Beno S.M."/>
        </authorList>
    </citation>
    <scope>NUCLEOTIDE SEQUENCE [LARGE SCALE GENOMIC DNA]</scope>
    <source>
        <strain evidence="2 3">FSL H7-0744</strain>
    </source>
</reference>
<name>A0ABX3H3B2_PAEBO</name>